<name>A0A5M8QM72_9BACT</name>
<feature type="compositionally biased region" description="Polar residues" evidence="1">
    <location>
        <begin position="21"/>
        <end position="37"/>
    </location>
</feature>
<evidence type="ECO:0000313" key="5">
    <source>
        <dbReference type="Proteomes" id="UP000323866"/>
    </source>
</evidence>
<dbReference type="OrthoDB" id="886805at2"/>
<evidence type="ECO:0000256" key="2">
    <source>
        <dbReference type="SAM" id="SignalP"/>
    </source>
</evidence>
<dbReference type="Proteomes" id="UP000323866">
    <property type="component" value="Unassembled WGS sequence"/>
</dbReference>
<keyword evidence="6" id="KW-1185">Reference proteome</keyword>
<dbReference type="PROSITE" id="PS51257">
    <property type="entry name" value="PROKAR_LIPOPROTEIN"/>
    <property type="match status" value="1"/>
</dbReference>
<evidence type="ECO:0000313" key="3">
    <source>
        <dbReference type="EMBL" id="KAA6435846.1"/>
    </source>
</evidence>
<evidence type="ECO:0000313" key="6">
    <source>
        <dbReference type="Proteomes" id="UP001570846"/>
    </source>
</evidence>
<organism evidence="3 5">
    <name type="scientific">Rufibacter glacialis</name>
    <dbReference type="NCBI Taxonomy" id="1259555"/>
    <lineage>
        <taxon>Bacteria</taxon>
        <taxon>Pseudomonadati</taxon>
        <taxon>Bacteroidota</taxon>
        <taxon>Cytophagia</taxon>
        <taxon>Cytophagales</taxon>
        <taxon>Hymenobacteraceae</taxon>
        <taxon>Rufibacter</taxon>
    </lineage>
</organism>
<reference evidence="4 6" key="3">
    <citation type="submission" date="2024-08" db="EMBL/GenBank/DDBJ databases">
        <authorList>
            <person name="Wei W."/>
        </authorList>
    </citation>
    <scope>NUCLEOTIDE SEQUENCE [LARGE SCALE GENOMIC DNA]</scope>
    <source>
        <strain evidence="4 6">XU2</strain>
    </source>
</reference>
<evidence type="ECO:0000313" key="4">
    <source>
        <dbReference type="EMBL" id="MFA1770244.1"/>
    </source>
</evidence>
<feature type="chain" id="PRO_5024425760" description="DUF3826 domain-containing protein" evidence="2">
    <location>
        <begin position="24"/>
        <end position="230"/>
    </location>
</feature>
<sequence>MQKGNIFGLVLGLTMACSGTGWAQEQETEKPTTSSAKETQEPVVEQDLRNFKEWVRLQSDKVATTTRAEWPTIKSDFSRQANKIEGSFQNLSENSKREFLELKTRFQELEAKPMADEVPLQAEEVRLREKELLGSFANVQNISAIHLREAYIRFMQNVRVKRQAWTSRDWDYADYILQNLGKRKAAVEEKLTTLDEIKIRSLIGEFYTLRSGQEFKEQQKAKKQGPGKAQ</sequence>
<dbReference type="EMBL" id="JBGOGF010000001">
    <property type="protein sequence ID" value="MFA1770244.1"/>
    <property type="molecule type" value="Genomic_DNA"/>
</dbReference>
<proteinExistence type="predicted"/>
<gene>
    <name evidence="4" type="ORF">ACD591_02995</name>
    <name evidence="3" type="ORF">FOE74_07900</name>
</gene>
<evidence type="ECO:0000256" key="1">
    <source>
        <dbReference type="SAM" id="MobiDB-lite"/>
    </source>
</evidence>
<comment type="caution">
    <text evidence="3">The sequence shown here is derived from an EMBL/GenBank/DDBJ whole genome shotgun (WGS) entry which is preliminary data.</text>
</comment>
<protein>
    <recommendedName>
        <fullName evidence="7">DUF3826 domain-containing protein</fullName>
    </recommendedName>
</protein>
<reference evidence="3 5" key="1">
    <citation type="submission" date="2019-07" db="EMBL/GenBank/DDBJ databases">
        <authorList>
            <person name="Qu J.-H."/>
        </authorList>
    </citation>
    <scope>NUCLEOTIDE SEQUENCE [LARGE SCALE GENOMIC DNA]</scope>
    <source>
        <strain evidence="3 5">MDT1-10-3</strain>
    </source>
</reference>
<feature type="signal peptide" evidence="2">
    <location>
        <begin position="1"/>
        <end position="23"/>
    </location>
</feature>
<feature type="region of interest" description="Disordered" evidence="1">
    <location>
        <begin position="21"/>
        <end position="43"/>
    </location>
</feature>
<dbReference type="Proteomes" id="UP001570846">
    <property type="component" value="Unassembled WGS sequence"/>
</dbReference>
<accession>A0A5M8QM72</accession>
<keyword evidence="2" id="KW-0732">Signal</keyword>
<dbReference type="RefSeq" id="WP_149098037.1">
    <property type="nucleotide sequence ID" value="NZ_BMMG01000002.1"/>
</dbReference>
<dbReference type="EMBL" id="VKKZ01000019">
    <property type="protein sequence ID" value="KAA6435846.1"/>
    <property type="molecule type" value="Genomic_DNA"/>
</dbReference>
<evidence type="ECO:0008006" key="7">
    <source>
        <dbReference type="Google" id="ProtNLM"/>
    </source>
</evidence>
<dbReference type="AlphaFoldDB" id="A0A5M8QM72"/>
<reference evidence="3 5" key="2">
    <citation type="submission" date="2019-09" db="EMBL/GenBank/DDBJ databases">
        <title>A bacterium isolated from glacier soil.</title>
        <authorList>
            <person name="Liu Q."/>
        </authorList>
    </citation>
    <scope>NUCLEOTIDE SEQUENCE [LARGE SCALE GENOMIC DNA]</scope>
    <source>
        <strain evidence="3 5">MDT1-10-3</strain>
    </source>
</reference>